<feature type="transmembrane region" description="Helical" evidence="1">
    <location>
        <begin position="48"/>
        <end position="68"/>
    </location>
</feature>
<feature type="transmembrane region" description="Helical" evidence="1">
    <location>
        <begin position="21"/>
        <end position="42"/>
    </location>
</feature>
<dbReference type="AlphaFoldDB" id="A0AAU6WE21"/>
<accession>A0AAU6WE21</accession>
<name>A0AAU6WE21_9MICC</name>
<evidence type="ECO:0008006" key="4">
    <source>
        <dbReference type="Google" id="ProtNLM"/>
    </source>
</evidence>
<dbReference type="EMBL" id="CP125942">
    <property type="protein sequence ID" value="XAO45779.1"/>
    <property type="molecule type" value="Genomic_DNA"/>
</dbReference>
<proteinExistence type="predicted"/>
<keyword evidence="1" id="KW-0812">Transmembrane</keyword>
<keyword evidence="3" id="KW-1185">Reference proteome</keyword>
<dbReference type="KEGG" id="gey:QMQ05_15815"/>
<protein>
    <recommendedName>
        <fullName evidence="4">DUF2530 domain-containing protein</fullName>
    </recommendedName>
</protein>
<dbReference type="RefSeq" id="WP_345471584.1">
    <property type="nucleotide sequence ID" value="NZ_CP125942.1"/>
</dbReference>
<keyword evidence="1" id="KW-0472">Membrane</keyword>
<organism evidence="2 3">
    <name type="scientific">Glutamicibacter ectropisis</name>
    <dbReference type="NCBI Taxonomy" id="3046593"/>
    <lineage>
        <taxon>Bacteria</taxon>
        <taxon>Bacillati</taxon>
        <taxon>Actinomycetota</taxon>
        <taxon>Actinomycetes</taxon>
        <taxon>Micrococcales</taxon>
        <taxon>Micrococcaceae</taxon>
        <taxon>Glutamicibacter</taxon>
    </lineage>
</organism>
<evidence type="ECO:0000313" key="2">
    <source>
        <dbReference type="EMBL" id="XAO45779.1"/>
    </source>
</evidence>
<dbReference type="Proteomes" id="UP001486888">
    <property type="component" value="Chromosome"/>
</dbReference>
<sequence length="78" mass="8680">MKSIVAIFRGDSWRSERARLSLQYVAWAIVAVATNLILILAGWPAAPWRFLVAIFAGLLGSVIMRYLLGKAKPQPIQK</sequence>
<evidence type="ECO:0000256" key="1">
    <source>
        <dbReference type="SAM" id="Phobius"/>
    </source>
</evidence>
<gene>
    <name evidence="2" type="ORF">QMQ05_15815</name>
</gene>
<reference evidence="2 3" key="1">
    <citation type="submission" date="2023-05" db="EMBL/GenBank/DDBJ databases">
        <title>Glutamicibacter sp. B1, complete genome.</title>
        <authorList>
            <person name="Long Y.H."/>
            <person name="Fang T."/>
            <person name="Li X.Y."/>
        </authorList>
    </citation>
    <scope>NUCLEOTIDE SEQUENCE [LARGE SCALE GENOMIC DNA]</scope>
    <source>
        <strain evidence="2 3">B1</strain>
    </source>
</reference>
<evidence type="ECO:0000313" key="3">
    <source>
        <dbReference type="Proteomes" id="UP001486888"/>
    </source>
</evidence>
<keyword evidence="1" id="KW-1133">Transmembrane helix</keyword>